<accession>A0AAD5UR90</accession>
<dbReference type="GO" id="GO:0045039">
    <property type="term" value="P:protein insertion into mitochondrial inner membrane"/>
    <property type="evidence" value="ECO:0007669"/>
    <property type="project" value="TreeGrafter"/>
</dbReference>
<keyword evidence="7" id="KW-0496">Mitochondrion</keyword>
<keyword evidence="5 10" id="KW-0802">TPR repeat</keyword>
<dbReference type="SUPFAM" id="SSF48452">
    <property type="entry name" value="TPR-like"/>
    <property type="match status" value="1"/>
</dbReference>
<keyword evidence="14" id="KW-1185">Reference proteome</keyword>
<feature type="repeat" description="TPR" evidence="10">
    <location>
        <begin position="378"/>
        <end position="411"/>
    </location>
</feature>
<evidence type="ECO:0000256" key="2">
    <source>
        <dbReference type="ARBA" id="ARBA00022692"/>
    </source>
</evidence>
<reference evidence="13" key="1">
    <citation type="submission" date="2022-07" db="EMBL/GenBank/DDBJ databases">
        <title>Genome Sequence of Physisporinus lineatus.</title>
        <authorList>
            <person name="Buettner E."/>
        </authorList>
    </citation>
    <scope>NUCLEOTIDE SEQUENCE</scope>
    <source>
        <strain evidence="13">VT162</strain>
    </source>
</reference>
<feature type="repeat" description="TPR" evidence="10">
    <location>
        <begin position="446"/>
        <end position="479"/>
    </location>
</feature>
<evidence type="ECO:0000256" key="10">
    <source>
        <dbReference type="PROSITE-ProRule" id="PRU00339"/>
    </source>
</evidence>
<dbReference type="SMART" id="SM00028">
    <property type="entry name" value="TPR"/>
    <property type="match status" value="9"/>
</dbReference>
<keyword evidence="2 12" id="KW-0812">Transmembrane</keyword>
<dbReference type="AlphaFoldDB" id="A0AAD5UR90"/>
<dbReference type="PANTHER" id="PTHR46208:SF1">
    <property type="entry name" value="MITOCHONDRIAL IMPORT RECEPTOR SUBUNIT TOM70"/>
    <property type="match status" value="1"/>
</dbReference>
<evidence type="ECO:0000256" key="9">
    <source>
        <dbReference type="ARBA" id="ARBA00038030"/>
    </source>
</evidence>
<comment type="subcellular location">
    <subcellularLocation>
        <location evidence="1">Mitochondrion outer membrane</location>
        <topology evidence="1">Single-pass membrane protein</topology>
    </subcellularLocation>
</comment>
<evidence type="ECO:0000256" key="4">
    <source>
        <dbReference type="ARBA" id="ARBA00022787"/>
    </source>
</evidence>
<feature type="region of interest" description="Disordered" evidence="11">
    <location>
        <begin position="45"/>
        <end position="80"/>
    </location>
</feature>
<evidence type="ECO:0000313" key="14">
    <source>
        <dbReference type="Proteomes" id="UP001212997"/>
    </source>
</evidence>
<dbReference type="InterPro" id="IPR019734">
    <property type="entry name" value="TPR_rpt"/>
</dbReference>
<keyword evidence="4" id="KW-1000">Mitochondrion outer membrane</keyword>
<dbReference type="GO" id="GO:0005741">
    <property type="term" value="C:mitochondrial outer membrane"/>
    <property type="evidence" value="ECO:0007669"/>
    <property type="project" value="UniProtKB-SubCell"/>
</dbReference>
<dbReference type="Gene3D" id="1.25.40.10">
    <property type="entry name" value="Tetratricopeptide repeat domain"/>
    <property type="match status" value="2"/>
</dbReference>
<evidence type="ECO:0000256" key="3">
    <source>
        <dbReference type="ARBA" id="ARBA00022737"/>
    </source>
</evidence>
<evidence type="ECO:0000256" key="8">
    <source>
        <dbReference type="ARBA" id="ARBA00023136"/>
    </source>
</evidence>
<dbReference type="GO" id="GO:0030943">
    <property type="term" value="F:mitochondrion targeting sequence binding"/>
    <property type="evidence" value="ECO:0007669"/>
    <property type="project" value="TreeGrafter"/>
</dbReference>
<evidence type="ECO:0000256" key="7">
    <source>
        <dbReference type="ARBA" id="ARBA00023128"/>
    </source>
</evidence>
<organism evidence="13 14">
    <name type="scientific">Meripilus lineatus</name>
    <dbReference type="NCBI Taxonomy" id="2056292"/>
    <lineage>
        <taxon>Eukaryota</taxon>
        <taxon>Fungi</taxon>
        <taxon>Dikarya</taxon>
        <taxon>Basidiomycota</taxon>
        <taxon>Agaricomycotina</taxon>
        <taxon>Agaricomycetes</taxon>
        <taxon>Polyporales</taxon>
        <taxon>Meripilaceae</taxon>
        <taxon>Meripilus</taxon>
    </lineage>
</organism>
<evidence type="ECO:0000256" key="12">
    <source>
        <dbReference type="SAM" id="Phobius"/>
    </source>
</evidence>
<sequence>MSSPASSTSQGVVERVQNFVAENKRAVLIGAALTAVAIGGAAYYASTSGSLGGGDSTDKSERKKDKKKGRKRKTGKEDELPILEEIVSPPAPRVTETPEEEDELTPIKIAEMTDEEKAKAAARFKAKGNAAYQQRQFSTAADLYTKAIELSPKAEPVYFSNRAACYVNMTPPQYEKVVEDCDKALALDKKYVKALNRRATALEALERYQDALRDFTASSILERFANDSTSQSMERVLKKYTGQKASEILSTREPRLPSHTFVSAYFGAFRPRDNTLLLATQALEAQNYAHAFTLVNEAIDQGISSDAAKAEALNLRGTFKFLMGDVSGSKDDLMASLDILPSLTQSWVKIASVHMEQGDAPKAFECFEEAIKHNPDDPDIYYHRGQVHFIMNEFSQAAEDYTKSTALDDQFVFSHIQLAVAQYKSGNLANSMATFRRTLKSFPTRSEPQNYYGELLLDQSRFQDAVDKFDRAIEIENSKPPPINVLPLVNKGLALFQWKQDIAAAERCCEEALQIDPECEAAVATLAQLSMQQVKTERAYELFMRQAELARSEPELLGALQFTYVGISLGVTFYATQYADTTLHTKATKAQLDFMNNYPEMVPQLTQIAHTMM</sequence>
<dbReference type="Pfam" id="PF13414">
    <property type="entry name" value="TPR_11"/>
    <property type="match status" value="1"/>
</dbReference>
<feature type="compositionally biased region" description="Basic residues" evidence="11">
    <location>
        <begin position="64"/>
        <end position="74"/>
    </location>
</feature>
<feature type="repeat" description="TPR" evidence="10">
    <location>
        <begin position="121"/>
        <end position="154"/>
    </location>
</feature>
<gene>
    <name evidence="13" type="ORF">NLI96_g11725</name>
</gene>
<dbReference type="Proteomes" id="UP001212997">
    <property type="component" value="Unassembled WGS sequence"/>
</dbReference>
<dbReference type="GO" id="GO:0008320">
    <property type="term" value="F:protein transmembrane transporter activity"/>
    <property type="evidence" value="ECO:0007669"/>
    <property type="project" value="TreeGrafter"/>
</dbReference>
<dbReference type="EMBL" id="JANAWD010000827">
    <property type="protein sequence ID" value="KAJ3475611.1"/>
    <property type="molecule type" value="Genomic_DNA"/>
</dbReference>
<dbReference type="GO" id="GO:0030150">
    <property type="term" value="P:protein import into mitochondrial matrix"/>
    <property type="evidence" value="ECO:0007669"/>
    <property type="project" value="TreeGrafter"/>
</dbReference>
<keyword evidence="3" id="KW-0677">Repeat</keyword>
<evidence type="ECO:0000256" key="6">
    <source>
        <dbReference type="ARBA" id="ARBA00022989"/>
    </source>
</evidence>
<dbReference type="InterPro" id="IPR011990">
    <property type="entry name" value="TPR-like_helical_dom_sf"/>
</dbReference>
<comment type="similarity">
    <text evidence="9">Belongs to the Tom70 family.</text>
</comment>
<name>A0AAD5UR90_9APHY</name>
<protein>
    <recommendedName>
        <fullName evidence="15">ADP/ATP carrier receptor</fullName>
    </recommendedName>
</protein>
<dbReference type="PROSITE" id="PS50005">
    <property type="entry name" value="TPR"/>
    <property type="match status" value="4"/>
</dbReference>
<evidence type="ECO:0000256" key="11">
    <source>
        <dbReference type="SAM" id="MobiDB-lite"/>
    </source>
</evidence>
<evidence type="ECO:0008006" key="15">
    <source>
        <dbReference type="Google" id="ProtNLM"/>
    </source>
</evidence>
<dbReference type="PANTHER" id="PTHR46208">
    <property type="entry name" value="MITOCHONDRIAL IMPORT RECEPTOR SUBUNIT TOM70"/>
    <property type="match status" value="1"/>
</dbReference>
<feature type="transmembrane region" description="Helical" evidence="12">
    <location>
        <begin position="26"/>
        <end position="45"/>
    </location>
</feature>
<feature type="repeat" description="TPR" evidence="10">
    <location>
        <begin position="344"/>
        <end position="377"/>
    </location>
</feature>
<dbReference type="Pfam" id="PF13432">
    <property type="entry name" value="TPR_16"/>
    <property type="match status" value="1"/>
</dbReference>
<proteinExistence type="inferred from homology"/>
<comment type="caution">
    <text evidence="13">The sequence shown here is derived from an EMBL/GenBank/DDBJ whole genome shotgun (WGS) entry which is preliminary data.</text>
</comment>
<keyword evidence="6 12" id="KW-1133">Transmembrane helix</keyword>
<keyword evidence="8 12" id="KW-0472">Membrane</keyword>
<evidence type="ECO:0000313" key="13">
    <source>
        <dbReference type="EMBL" id="KAJ3475611.1"/>
    </source>
</evidence>
<evidence type="ECO:0000256" key="1">
    <source>
        <dbReference type="ARBA" id="ARBA00004572"/>
    </source>
</evidence>
<evidence type="ECO:0000256" key="5">
    <source>
        <dbReference type="ARBA" id="ARBA00022803"/>
    </source>
</evidence>